<keyword evidence="4 9" id="KW-1133">Transmembrane helix</keyword>
<feature type="transmembrane region" description="Helical" evidence="9">
    <location>
        <begin position="38"/>
        <end position="59"/>
    </location>
</feature>
<feature type="domain" description="Abscisic acid G-protein coupled receptor-like" evidence="10">
    <location>
        <begin position="277"/>
        <end position="446"/>
    </location>
</feature>
<evidence type="ECO:0000313" key="12">
    <source>
        <dbReference type="EMBL" id="KAK2553282.1"/>
    </source>
</evidence>
<dbReference type="GO" id="GO:0016020">
    <property type="term" value="C:membrane"/>
    <property type="evidence" value="ECO:0007669"/>
    <property type="project" value="UniProtKB-SubCell"/>
</dbReference>
<comment type="catalytic activity">
    <reaction evidence="8">
        <text>fluoride(in) = fluoride(out)</text>
        <dbReference type="Rhea" id="RHEA:76159"/>
        <dbReference type="ChEBI" id="CHEBI:17051"/>
    </reaction>
</comment>
<evidence type="ECO:0000256" key="9">
    <source>
        <dbReference type="SAM" id="Phobius"/>
    </source>
</evidence>
<evidence type="ECO:0000259" key="11">
    <source>
        <dbReference type="Pfam" id="PF12537"/>
    </source>
</evidence>
<sequence length="547" mass="63562">MSFFADCSVVFCSQFLFFGMGWIFFMRRLFRNYEVHHMVVQLVFSLTFSLSCTMFELVIFEIMGVLEKSSRFFHWKLGLYSMLFTLIFLLPFYISYFLVKTLRFIHRRSTVALFAGAFWIAFLYMFWKVGNPFPILSSKHGIFSIEQGISRIGVIGVTMMAVLSGFGAVNCPYTYMTYFMRHVTDSDIQNLERRQFQTMDIILSKKKRIALAKKETQRFAVVTQQKTGIWSMLSGITGNGTVDTGYLQKEVDTLEELSRQLFLEIVDLHNTKDRMQLSKTLQGKYFDFLGHIFSGYCIWKIFISTVNIIFDRVGKTDPVTRGIEITVNYLGWKFDVIFWSQHISFFLIGILIVTSIRGLLITLTKFFNAMASSKSSNIIVLFLAEIMGMYFVSSVLLMRMNMPANYREIITQVLGELQFNFYHRWFDVIFLISALSSIGFLYLAHKQAPERHIKQSDTRKFHYQRKKREREYFVNKLCSNGIQLNSPDEGENNRILCLPPNSPFPMEFPSCSSLRFIVQPSGRQEQAVCKYLKHFAKLSIIQGGTIS</sequence>
<dbReference type="EMBL" id="JARQWQ010000079">
    <property type="protein sequence ID" value="KAK2553282.1"/>
    <property type="molecule type" value="Genomic_DNA"/>
</dbReference>
<dbReference type="Pfam" id="PF12537">
    <property type="entry name" value="GPHR_N"/>
    <property type="match status" value="1"/>
</dbReference>
<feature type="non-terminal residue" evidence="12">
    <location>
        <position position="1"/>
    </location>
</feature>
<dbReference type="InterPro" id="IPR022535">
    <property type="entry name" value="Golgi_pH-regulator_cons_dom"/>
</dbReference>
<evidence type="ECO:0000256" key="3">
    <source>
        <dbReference type="ARBA" id="ARBA00022692"/>
    </source>
</evidence>
<feature type="domain" description="Golgi pH regulator conserved" evidence="11">
    <location>
        <begin position="142"/>
        <end position="209"/>
    </location>
</feature>
<reference evidence="12" key="1">
    <citation type="journal article" date="2023" name="G3 (Bethesda)">
        <title>Whole genome assembly and annotation of the endangered Caribbean coral Acropora cervicornis.</title>
        <authorList>
            <person name="Selwyn J.D."/>
            <person name="Vollmer S.V."/>
        </authorList>
    </citation>
    <scope>NUCLEOTIDE SEQUENCE</scope>
    <source>
        <strain evidence="12">K2</strain>
    </source>
</reference>
<dbReference type="PANTHER" id="PTHR15948">
    <property type="entry name" value="G-PROTEIN COUPLED RECEPTOR 89-RELATED"/>
    <property type="match status" value="1"/>
</dbReference>
<evidence type="ECO:0000256" key="7">
    <source>
        <dbReference type="ARBA" id="ARBA00035085"/>
    </source>
</evidence>
<feature type="transmembrane region" description="Helical" evidence="9">
    <location>
        <begin position="425"/>
        <end position="444"/>
    </location>
</feature>
<feature type="transmembrane region" description="Helical" evidence="9">
    <location>
        <begin position="6"/>
        <end position="26"/>
    </location>
</feature>
<feature type="transmembrane region" description="Helical" evidence="9">
    <location>
        <begin position="79"/>
        <end position="99"/>
    </location>
</feature>
<evidence type="ECO:0000313" key="13">
    <source>
        <dbReference type="Proteomes" id="UP001249851"/>
    </source>
</evidence>
<accession>A0AAD9Q1Z4</accession>
<gene>
    <name evidence="12" type="ORF">P5673_025486</name>
</gene>
<comment type="caution">
    <text evidence="12">The sequence shown here is derived from an EMBL/GenBank/DDBJ whole genome shotgun (WGS) entry which is preliminary data.</text>
</comment>
<feature type="transmembrane region" description="Helical" evidence="9">
    <location>
        <begin position="378"/>
        <end position="398"/>
    </location>
</feature>
<evidence type="ECO:0000256" key="2">
    <source>
        <dbReference type="ARBA" id="ARBA00009478"/>
    </source>
</evidence>
<feature type="transmembrane region" description="Helical" evidence="9">
    <location>
        <begin position="111"/>
        <end position="129"/>
    </location>
</feature>
<keyword evidence="13" id="KW-1185">Reference proteome</keyword>
<evidence type="ECO:0000256" key="6">
    <source>
        <dbReference type="ARBA" id="ARBA00024145"/>
    </source>
</evidence>
<comment type="catalytic activity">
    <reaction evidence="7">
        <text>bromide(in) = bromide(out)</text>
        <dbReference type="Rhea" id="RHEA:75383"/>
        <dbReference type="ChEBI" id="CHEBI:15858"/>
    </reaction>
</comment>
<feature type="transmembrane region" description="Helical" evidence="9">
    <location>
        <begin position="149"/>
        <end position="171"/>
    </location>
</feature>
<comment type="catalytic activity">
    <reaction evidence="6">
        <text>iodide(out) = iodide(in)</text>
        <dbReference type="Rhea" id="RHEA:66324"/>
        <dbReference type="ChEBI" id="CHEBI:16382"/>
    </reaction>
</comment>
<evidence type="ECO:0000256" key="5">
    <source>
        <dbReference type="ARBA" id="ARBA00023136"/>
    </source>
</evidence>
<keyword evidence="5 9" id="KW-0472">Membrane</keyword>
<keyword evidence="3 9" id="KW-0812">Transmembrane</keyword>
<protein>
    <submittedName>
        <fullName evidence="12">Golgi pH regulator</fullName>
    </submittedName>
</protein>
<evidence type="ECO:0000256" key="4">
    <source>
        <dbReference type="ARBA" id="ARBA00022989"/>
    </source>
</evidence>
<proteinExistence type="inferred from homology"/>
<feature type="transmembrane region" description="Helical" evidence="9">
    <location>
        <begin position="343"/>
        <end position="366"/>
    </location>
</feature>
<dbReference type="Proteomes" id="UP001249851">
    <property type="component" value="Unassembled WGS sequence"/>
</dbReference>
<evidence type="ECO:0000259" key="10">
    <source>
        <dbReference type="Pfam" id="PF12430"/>
    </source>
</evidence>
<dbReference type="Pfam" id="PF12430">
    <property type="entry name" value="ABA_GPCR"/>
    <property type="match status" value="1"/>
</dbReference>
<dbReference type="AlphaFoldDB" id="A0AAD9Q1Z4"/>
<name>A0AAD9Q1Z4_ACRCE</name>
<dbReference type="PANTHER" id="PTHR15948:SF0">
    <property type="entry name" value="GOLGI PH REGULATOR A-RELATED"/>
    <property type="match status" value="1"/>
</dbReference>
<dbReference type="InterPro" id="IPR015672">
    <property type="entry name" value="GPHR/GTG"/>
</dbReference>
<dbReference type="InterPro" id="IPR025969">
    <property type="entry name" value="ABA_GPCR_dom"/>
</dbReference>
<comment type="similarity">
    <text evidence="2">Belongs to the Golgi pH regulator (TC 1.A.38) family.</text>
</comment>
<evidence type="ECO:0000256" key="1">
    <source>
        <dbReference type="ARBA" id="ARBA00004141"/>
    </source>
</evidence>
<organism evidence="12 13">
    <name type="scientific">Acropora cervicornis</name>
    <name type="common">Staghorn coral</name>
    <dbReference type="NCBI Taxonomy" id="6130"/>
    <lineage>
        <taxon>Eukaryota</taxon>
        <taxon>Metazoa</taxon>
        <taxon>Cnidaria</taxon>
        <taxon>Anthozoa</taxon>
        <taxon>Hexacorallia</taxon>
        <taxon>Scleractinia</taxon>
        <taxon>Astrocoeniina</taxon>
        <taxon>Acroporidae</taxon>
        <taxon>Acropora</taxon>
    </lineage>
</organism>
<reference evidence="12" key="2">
    <citation type="journal article" date="2023" name="Science">
        <title>Genomic signatures of disease resistance in endangered staghorn corals.</title>
        <authorList>
            <person name="Vollmer S.V."/>
            <person name="Selwyn J.D."/>
            <person name="Despard B.A."/>
            <person name="Roesel C.L."/>
        </authorList>
    </citation>
    <scope>NUCLEOTIDE SEQUENCE</scope>
    <source>
        <strain evidence="12">K2</strain>
    </source>
</reference>
<feature type="transmembrane region" description="Helical" evidence="9">
    <location>
        <begin position="285"/>
        <end position="310"/>
    </location>
</feature>
<evidence type="ECO:0000256" key="8">
    <source>
        <dbReference type="ARBA" id="ARBA00044702"/>
    </source>
</evidence>
<comment type="subcellular location">
    <subcellularLocation>
        <location evidence="1">Membrane</location>
        <topology evidence="1">Multi-pass membrane protein</topology>
    </subcellularLocation>
</comment>